<dbReference type="Pfam" id="PF04390">
    <property type="entry name" value="LptE"/>
    <property type="match status" value="1"/>
</dbReference>
<protein>
    <recommendedName>
        <fullName evidence="3">Lipoprotein</fullName>
    </recommendedName>
</protein>
<comment type="caution">
    <text evidence="1">The sequence shown here is derived from an EMBL/GenBank/DDBJ whole genome shotgun (WGS) entry which is preliminary data.</text>
</comment>
<accession>A0A1E3XAH4</accession>
<dbReference type="PROSITE" id="PS51257">
    <property type="entry name" value="PROKAR_LIPOPROTEIN"/>
    <property type="match status" value="1"/>
</dbReference>
<dbReference type="InterPro" id="IPR007485">
    <property type="entry name" value="LPS_assembly_LptE"/>
</dbReference>
<dbReference type="GO" id="GO:0019867">
    <property type="term" value="C:outer membrane"/>
    <property type="evidence" value="ECO:0007669"/>
    <property type="project" value="InterPro"/>
</dbReference>
<name>A0A1E3XAH4_9BACT</name>
<proteinExistence type="predicted"/>
<organism evidence="1 2">
    <name type="scientific">Candidatus Scalindua rubra</name>
    <dbReference type="NCBI Taxonomy" id="1872076"/>
    <lineage>
        <taxon>Bacteria</taxon>
        <taxon>Pseudomonadati</taxon>
        <taxon>Planctomycetota</taxon>
        <taxon>Candidatus Brocadiia</taxon>
        <taxon>Candidatus Brocadiales</taxon>
        <taxon>Candidatus Scalinduaceae</taxon>
        <taxon>Candidatus Scalindua</taxon>
    </lineage>
</organism>
<dbReference type="AlphaFoldDB" id="A0A1E3XAH4"/>
<reference evidence="1 2" key="1">
    <citation type="submission" date="2016-07" db="EMBL/GenBank/DDBJ databases">
        <title>Draft genome of Scalindua rubra, obtained from a brine-seawater interface in the Red Sea, sheds light on salt adaptation in anammox bacteria.</title>
        <authorList>
            <person name="Speth D.R."/>
            <person name="Lagkouvardos I."/>
            <person name="Wang Y."/>
            <person name="Qian P.-Y."/>
            <person name="Dutilh B.E."/>
            <person name="Jetten M.S."/>
        </authorList>
    </citation>
    <scope>NUCLEOTIDE SEQUENCE [LARGE SCALE GENOMIC DNA]</scope>
    <source>
        <strain evidence="1">BSI-1</strain>
    </source>
</reference>
<dbReference type="GO" id="GO:0043165">
    <property type="term" value="P:Gram-negative-bacterium-type cell outer membrane assembly"/>
    <property type="evidence" value="ECO:0007669"/>
    <property type="project" value="InterPro"/>
</dbReference>
<dbReference type="EMBL" id="MAYW01000055">
    <property type="protein sequence ID" value="ODS32603.1"/>
    <property type="molecule type" value="Genomic_DNA"/>
</dbReference>
<gene>
    <name evidence="1" type="ORF">SCARUB_02255</name>
</gene>
<dbReference type="Proteomes" id="UP000094056">
    <property type="component" value="Unassembled WGS sequence"/>
</dbReference>
<evidence type="ECO:0008006" key="3">
    <source>
        <dbReference type="Google" id="ProtNLM"/>
    </source>
</evidence>
<sequence>MGVLKQLTCFILVFALMSGCGYSTKSLISRKINTIYIPIFENITFRRGIEFDLTKAVKEEIMSKTNLRIAQKDSADTILYGKINGVTEGVITQDITDNIVESRVTIYVDIKLVDRRTGRALINESGIKQSDEFIVRRGETLESATEEGFIELAETIVNYLEEKW</sequence>
<evidence type="ECO:0000313" key="1">
    <source>
        <dbReference type="EMBL" id="ODS32603.1"/>
    </source>
</evidence>
<evidence type="ECO:0000313" key="2">
    <source>
        <dbReference type="Proteomes" id="UP000094056"/>
    </source>
</evidence>